<keyword evidence="2 4" id="KW-0863">Zinc-finger</keyword>
<dbReference type="GO" id="GO:0008270">
    <property type="term" value="F:zinc ion binding"/>
    <property type="evidence" value="ECO:0007669"/>
    <property type="project" value="UniProtKB-KW"/>
</dbReference>
<dbReference type="OrthoDB" id="443682at2759"/>
<evidence type="ECO:0000259" key="6">
    <source>
        <dbReference type="PROSITE" id="PS50865"/>
    </source>
</evidence>
<accession>A0A9C6X6P2</accession>
<dbReference type="GeneID" id="113204360"/>
<dbReference type="PROSITE" id="PS01360">
    <property type="entry name" value="ZF_MYND_1"/>
    <property type="match status" value="1"/>
</dbReference>
<protein>
    <submittedName>
        <fullName evidence="8">Programmed cell death protein 2</fullName>
    </submittedName>
</protein>
<dbReference type="KEGG" id="foc:113204360"/>
<feature type="compositionally biased region" description="Acidic residues" evidence="5">
    <location>
        <begin position="211"/>
        <end position="222"/>
    </location>
</feature>
<dbReference type="GO" id="GO:0005634">
    <property type="term" value="C:nucleus"/>
    <property type="evidence" value="ECO:0007669"/>
    <property type="project" value="TreeGrafter"/>
</dbReference>
<keyword evidence="3" id="KW-0862">Zinc</keyword>
<dbReference type="AlphaFoldDB" id="A0A9C6X6P2"/>
<dbReference type="SUPFAM" id="SSF144232">
    <property type="entry name" value="HIT/MYND zinc finger-like"/>
    <property type="match status" value="1"/>
</dbReference>
<dbReference type="InterPro" id="IPR002893">
    <property type="entry name" value="Znf_MYND"/>
</dbReference>
<reference evidence="8" key="1">
    <citation type="submission" date="2025-08" db="UniProtKB">
        <authorList>
            <consortium name="RefSeq"/>
        </authorList>
    </citation>
    <scope>IDENTIFICATION</scope>
    <source>
        <tissue evidence="8">Whole organism</tissue>
    </source>
</reference>
<keyword evidence="7" id="KW-1185">Reference proteome</keyword>
<evidence type="ECO:0000256" key="3">
    <source>
        <dbReference type="ARBA" id="ARBA00022833"/>
    </source>
</evidence>
<proteinExistence type="predicted"/>
<name>A0A9C6X6P2_FRAOC</name>
<dbReference type="Pfam" id="PF01753">
    <property type="entry name" value="zf-MYND"/>
    <property type="match status" value="1"/>
</dbReference>
<evidence type="ECO:0000256" key="5">
    <source>
        <dbReference type="SAM" id="MobiDB-lite"/>
    </source>
</evidence>
<dbReference type="InterPro" id="IPR007320">
    <property type="entry name" value="PDCD2_C"/>
</dbReference>
<dbReference type="RefSeq" id="XP_052130068.1">
    <property type="nucleotide sequence ID" value="XM_052274108.1"/>
</dbReference>
<evidence type="ECO:0000313" key="7">
    <source>
        <dbReference type="Proteomes" id="UP000504606"/>
    </source>
</evidence>
<dbReference type="Gene3D" id="6.10.140.2220">
    <property type="match status" value="1"/>
</dbReference>
<gene>
    <name evidence="8" type="primary">LOC113204360</name>
</gene>
<dbReference type="PANTHER" id="PTHR12298:SF4">
    <property type="entry name" value="PROGRAMMED CELL DEATH PROTEIN 2"/>
    <property type="match status" value="1"/>
</dbReference>
<evidence type="ECO:0000256" key="4">
    <source>
        <dbReference type="PROSITE-ProRule" id="PRU00134"/>
    </source>
</evidence>
<sequence>MEYSSTVDVGYVDEAEYPWKLDSKFFPSKVGGRPSWLQFTDLPSPKDMECDKCHEACIFLCQVYAPIETRTDCFHRTVFVFMCRNPSCHLINDNAPFIVYRSQLKRENDFYPFDPPEETDNWHPECKVDKWTDLCAACGNSGTSHCGRCKLLKYCSQSHQVCHWKDYHKQTCNSGESIDLLGKSSCLLPEYELIVEPEGDDSMESRGTQVDDSEDENDDDKAEESRIQEFEKLSNEGKTGTLADDESVNADLISMAASVEDKAFNAFKVRIAQNPGQVLRYQRGGNPLLLSEHHIPTEGVVPPCPYCGAKRIFEFQILPQLLNHLSIDNLDQSIDWGILVVYTCERSCSSGPAYKKEFLWKQDVSE</sequence>
<dbReference type="CTD" id="45021"/>
<dbReference type="Pfam" id="PF04194">
    <property type="entry name" value="PDCD2_C"/>
    <property type="match status" value="1"/>
</dbReference>
<evidence type="ECO:0000256" key="2">
    <source>
        <dbReference type="ARBA" id="ARBA00022771"/>
    </source>
</evidence>
<evidence type="ECO:0000256" key="1">
    <source>
        <dbReference type="ARBA" id="ARBA00022723"/>
    </source>
</evidence>
<keyword evidence="1" id="KW-0479">Metal-binding</keyword>
<dbReference type="GO" id="GO:0005737">
    <property type="term" value="C:cytoplasm"/>
    <property type="evidence" value="ECO:0007669"/>
    <property type="project" value="InterPro"/>
</dbReference>
<dbReference type="Proteomes" id="UP000504606">
    <property type="component" value="Unplaced"/>
</dbReference>
<feature type="region of interest" description="Disordered" evidence="5">
    <location>
        <begin position="197"/>
        <end position="226"/>
    </location>
</feature>
<feature type="domain" description="MYND-type" evidence="6">
    <location>
        <begin position="135"/>
        <end position="172"/>
    </location>
</feature>
<evidence type="ECO:0000313" key="8">
    <source>
        <dbReference type="RefSeq" id="XP_052130068.1"/>
    </source>
</evidence>
<organism evidence="7 8">
    <name type="scientific">Frankliniella occidentalis</name>
    <name type="common">Western flower thrips</name>
    <name type="synonym">Euthrips occidentalis</name>
    <dbReference type="NCBI Taxonomy" id="133901"/>
    <lineage>
        <taxon>Eukaryota</taxon>
        <taxon>Metazoa</taxon>
        <taxon>Ecdysozoa</taxon>
        <taxon>Arthropoda</taxon>
        <taxon>Hexapoda</taxon>
        <taxon>Insecta</taxon>
        <taxon>Pterygota</taxon>
        <taxon>Neoptera</taxon>
        <taxon>Paraneoptera</taxon>
        <taxon>Thysanoptera</taxon>
        <taxon>Terebrantia</taxon>
        <taxon>Thripoidea</taxon>
        <taxon>Thripidae</taxon>
        <taxon>Frankliniella</taxon>
    </lineage>
</organism>
<dbReference type="PROSITE" id="PS50865">
    <property type="entry name" value="ZF_MYND_2"/>
    <property type="match status" value="1"/>
</dbReference>
<dbReference type="PANTHER" id="PTHR12298">
    <property type="entry name" value="PCDC2 PROGRAMMED CELL DEATH PROTEIN 2 -RELATED"/>
    <property type="match status" value="1"/>
</dbReference>